<dbReference type="AlphaFoldDB" id="A0AAJ0D0Q1"/>
<dbReference type="Proteomes" id="UP001251528">
    <property type="component" value="Unassembled WGS sequence"/>
</dbReference>
<gene>
    <name evidence="3" type="ORF">QQS21_001379</name>
</gene>
<evidence type="ECO:0000313" key="4">
    <source>
        <dbReference type="Proteomes" id="UP001251528"/>
    </source>
</evidence>
<feature type="transmembrane region" description="Helical" evidence="1">
    <location>
        <begin position="636"/>
        <end position="657"/>
    </location>
</feature>
<organism evidence="3 4">
    <name type="scientific">Conoideocrella luteorostrata</name>
    <dbReference type="NCBI Taxonomy" id="1105319"/>
    <lineage>
        <taxon>Eukaryota</taxon>
        <taxon>Fungi</taxon>
        <taxon>Dikarya</taxon>
        <taxon>Ascomycota</taxon>
        <taxon>Pezizomycotina</taxon>
        <taxon>Sordariomycetes</taxon>
        <taxon>Hypocreomycetidae</taxon>
        <taxon>Hypocreales</taxon>
        <taxon>Clavicipitaceae</taxon>
        <taxon>Conoideocrella</taxon>
    </lineage>
</organism>
<name>A0AAJ0D0Q1_9HYPO</name>
<evidence type="ECO:0000259" key="2">
    <source>
        <dbReference type="Pfam" id="PF06985"/>
    </source>
</evidence>
<dbReference type="InterPro" id="IPR010730">
    <property type="entry name" value="HET"/>
</dbReference>
<dbReference type="EMBL" id="JASWJB010000014">
    <property type="protein sequence ID" value="KAK2612607.1"/>
    <property type="molecule type" value="Genomic_DNA"/>
</dbReference>
<dbReference type="PANTHER" id="PTHR33112:SF8">
    <property type="entry name" value="HETEROKARYON INCOMPATIBILITY DOMAIN-CONTAINING PROTEIN"/>
    <property type="match status" value="1"/>
</dbReference>
<keyword evidence="1" id="KW-0472">Membrane</keyword>
<evidence type="ECO:0000313" key="3">
    <source>
        <dbReference type="EMBL" id="KAK2612607.1"/>
    </source>
</evidence>
<feature type="transmembrane region" description="Helical" evidence="1">
    <location>
        <begin position="663"/>
        <end position="683"/>
    </location>
</feature>
<dbReference type="PANTHER" id="PTHR33112">
    <property type="entry name" value="DOMAIN PROTEIN, PUTATIVE-RELATED"/>
    <property type="match status" value="1"/>
</dbReference>
<dbReference type="Pfam" id="PF06985">
    <property type="entry name" value="HET"/>
    <property type="match status" value="1"/>
</dbReference>
<keyword evidence="1" id="KW-1133">Transmembrane helix</keyword>
<accession>A0AAJ0D0Q1</accession>
<evidence type="ECO:0000256" key="1">
    <source>
        <dbReference type="SAM" id="Phobius"/>
    </source>
</evidence>
<sequence>MLCEACQDIFSSPRKLSCGTYYPWKQNPDSFQQALKARCHLCSLIQENRSYNGHRDDEFPKSIKYAFKALNPTWARSGNGPKWLVPQFKDDDEHVPVDKSRYVNQFQKDPTPNSLGNLLATDSETLVSEAANSWLVLEFYGPGAQIVLPLELATRNEAEEIAQRNIDEQASTGCQEGLQLGRAWLHNCIANHKSCGPRQPETWLPTRILDVGSVDDPTVRLVLSSSLDMDTQYAALSHRWGADKSFVLNSANITVFQQALPISEISATIRNSIVVTRAIGLRYLWADSMCIVQDDPSDWARESASMAKVYGLSTCTIAAANSGCGDTGFFATRNQYRVRPCLVPSPFKTGSKYSFYIRSQYLNRIHDREVKNSPWYNRGWVFQERVLSPRLLIFSGTQILWACEQQQAAETWPRGKTSENFIDRFESFEVEKDRFYKLLDSSSGVSIDHCTWWPFLQDYMTSAQLTFQSDRLVAIQGIATLIQNLTDTTYCGGFWLNDDLPCSLLWKAGPDVLLRPKEFRAPSWSWAAVDGTVELHPNRHQGHKGLIRIVEHIHLQVNPPQRGRNTQEALRIEGMPLPAVMTISSDGNRCERVVTVEYSRRIEVRTKNAFKIILSWLLNWIIPTCQSLWKYGLKYICIVVGALLFIALAPAAIALIIGLIPVAIGLIPVVAALFVVGVALWYGGKPCWYIGKLLWVCWIKIYPYCCPCMVCRAERKENLRNAEAQRRREEAVARTARIFEDLERGIPLANIQEAHGDEVVVEDGATVGLSCSLDIRLTGGQAVEVVCLPVVREAAETCGLLLRLVDGTVDHYERVGIFTAMDLQLGKLPHPPGDEILLLV</sequence>
<protein>
    <recommendedName>
        <fullName evidence="2">Heterokaryon incompatibility domain-containing protein</fullName>
    </recommendedName>
</protein>
<reference evidence="3" key="1">
    <citation type="submission" date="2023-06" db="EMBL/GenBank/DDBJ databases">
        <title>Conoideocrella luteorostrata (Hypocreales: Clavicipitaceae), a potential biocontrol fungus for elongate hemlock scale in United States Christmas tree production areas.</title>
        <authorList>
            <person name="Barrett H."/>
            <person name="Lovett B."/>
            <person name="Macias A.M."/>
            <person name="Stajich J.E."/>
            <person name="Kasson M.T."/>
        </authorList>
    </citation>
    <scope>NUCLEOTIDE SEQUENCE</scope>
    <source>
        <strain evidence="3">ARSEF 14590</strain>
    </source>
</reference>
<keyword evidence="1" id="KW-0812">Transmembrane</keyword>
<comment type="caution">
    <text evidence="3">The sequence shown here is derived from an EMBL/GenBank/DDBJ whole genome shotgun (WGS) entry which is preliminary data.</text>
</comment>
<feature type="transmembrane region" description="Helical" evidence="1">
    <location>
        <begin position="609"/>
        <end position="629"/>
    </location>
</feature>
<keyword evidence="4" id="KW-1185">Reference proteome</keyword>
<feature type="domain" description="Heterokaryon incompatibility" evidence="2">
    <location>
        <begin position="233"/>
        <end position="384"/>
    </location>
</feature>
<proteinExistence type="predicted"/>